<keyword evidence="2" id="KW-1185">Reference proteome</keyword>
<evidence type="ECO:0000313" key="1">
    <source>
        <dbReference type="EMBL" id="CAF0698393.1"/>
    </source>
</evidence>
<name>A0A8J2FSS0_9BACT</name>
<dbReference type="EMBL" id="CAJNOB010000020">
    <property type="protein sequence ID" value="CAF0698393.1"/>
    <property type="molecule type" value="Genomic_DNA"/>
</dbReference>
<protein>
    <submittedName>
        <fullName evidence="1">Uncharacterized protein</fullName>
    </submittedName>
</protein>
<reference evidence="1" key="1">
    <citation type="submission" date="2021-02" db="EMBL/GenBank/DDBJ databases">
        <authorList>
            <person name="Cremers G."/>
            <person name="Picone N."/>
        </authorList>
    </citation>
    <scope>NUCLEOTIDE SEQUENCE</scope>
    <source>
        <strain evidence="1">PQ17</strain>
    </source>
</reference>
<proteinExistence type="predicted"/>
<gene>
    <name evidence="1" type="ORF">MPNT_270002</name>
</gene>
<dbReference type="Proteomes" id="UP000663859">
    <property type="component" value="Unassembled WGS sequence"/>
</dbReference>
<organism evidence="1 2">
    <name type="scientific">Candidatus Methylacidithermus pantelleriae</name>
    <dbReference type="NCBI Taxonomy" id="2744239"/>
    <lineage>
        <taxon>Bacteria</taxon>
        <taxon>Pseudomonadati</taxon>
        <taxon>Verrucomicrobiota</taxon>
        <taxon>Methylacidiphilae</taxon>
        <taxon>Methylacidiphilales</taxon>
        <taxon>Methylacidiphilaceae</taxon>
        <taxon>Candidatus Methylacidithermus</taxon>
    </lineage>
</organism>
<accession>A0A8J2FSS0</accession>
<sequence>MVIGPSPTRALFVERERSEREKTLLKF</sequence>
<evidence type="ECO:0000313" key="2">
    <source>
        <dbReference type="Proteomes" id="UP000663859"/>
    </source>
</evidence>
<dbReference type="AlphaFoldDB" id="A0A8J2FSS0"/>
<comment type="caution">
    <text evidence="1">The sequence shown here is derived from an EMBL/GenBank/DDBJ whole genome shotgun (WGS) entry which is preliminary data.</text>
</comment>